<organism evidence="11 12">
    <name type="scientific">Dothistroma septosporum (strain NZE10 / CBS 128990)</name>
    <name type="common">Red band needle blight fungus</name>
    <name type="synonym">Mycosphaerella pini</name>
    <dbReference type="NCBI Taxonomy" id="675120"/>
    <lineage>
        <taxon>Eukaryota</taxon>
        <taxon>Fungi</taxon>
        <taxon>Dikarya</taxon>
        <taxon>Ascomycota</taxon>
        <taxon>Pezizomycotina</taxon>
        <taxon>Dothideomycetes</taxon>
        <taxon>Dothideomycetidae</taxon>
        <taxon>Mycosphaerellales</taxon>
        <taxon>Mycosphaerellaceae</taxon>
        <taxon>Dothistroma</taxon>
    </lineage>
</organism>
<dbReference type="GO" id="GO:0005634">
    <property type="term" value="C:nucleus"/>
    <property type="evidence" value="ECO:0007669"/>
    <property type="project" value="UniProtKB-SubCell"/>
</dbReference>
<feature type="compositionally biased region" description="Polar residues" evidence="10">
    <location>
        <begin position="343"/>
        <end position="369"/>
    </location>
</feature>
<keyword evidence="3" id="KW-0808">Transferase</keyword>
<keyword evidence="5" id="KW-0007">Acetylation</keyword>
<evidence type="ECO:0000256" key="10">
    <source>
        <dbReference type="SAM" id="MobiDB-lite"/>
    </source>
</evidence>
<protein>
    <recommendedName>
        <fullName evidence="2">histone acetyltransferase</fullName>
        <ecNumber evidence="2">2.3.1.48</ecNumber>
    </recommendedName>
</protein>
<evidence type="ECO:0000313" key="12">
    <source>
        <dbReference type="Proteomes" id="UP000016933"/>
    </source>
</evidence>
<reference evidence="12" key="1">
    <citation type="journal article" date="2012" name="PLoS Genet.">
        <title>The genomes of the fungal plant pathogens Cladosporium fulvum and Dothistroma septosporum reveal adaptation to different hosts and lifestyles but also signatures of common ancestry.</title>
        <authorList>
            <person name="de Wit P.J.G.M."/>
            <person name="van der Burgt A."/>
            <person name="Oekmen B."/>
            <person name="Stergiopoulos I."/>
            <person name="Abd-Elsalam K.A."/>
            <person name="Aerts A.L."/>
            <person name="Bahkali A.H."/>
            <person name="Beenen H.G."/>
            <person name="Chettri P."/>
            <person name="Cox M.P."/>
            <person name="Datema E."/>
            <person name="de Vries R.P."/>
            <person name="Dhillon B."/>
            <person name="Ganley A.R."/>
            <person name="Griffiths S.A."/>
            <person name="Guo Y."/>
            <person name="Hamelin R.C."/>
            <person name="Henrissat B."/>
            <person name="Kabir M.S."/>
            <person name="Jashni M.K."/>
            <person name="Kema G."/>
            <person name="Klaubauf S."/>
            <person name="Lapidus A."/>
            <person name="Levasseur A."/>
            <person name="Lindquist E."/>
            <person name="Mehrabi R."/>
            <person name="Ohm R.A."/>
            <person name="Owen T.J."/>
            <person name="Salamov A."/>
            <person name="Schwelm A."/>
            <person name="Schijlen E."/>
            <person name="Sun H."/>
            <person name="van den Burg H.A."/>
            <person name="van Ham R.C.H.J."/>
            <person name="Zhang S."/>
            <person name="Goodwin S.B."/>
            <person name="Grigoriev I.V."/>
            <person name="Collemare J."/>
            <person name="Bradshaw R.E."/>
        </authorList>
    </citation>
    <scope>NUCLEOTIDE SEQUENCE [LARGE SCALE GENOMIC DNA]</scope>
    <source>
        <strain evidence="12">NZE10 / CBS 128990</strain>
    </source>
</reference>
<dbReference type="Proteomes" id="UP000016933">
    <property type="component" value="Unassembled WGS sequence"/>
</dbReference>
<dbReference type="InterPro" id="IPR051236">
    <property type="entry name" value="HAT_RTT109-like"/>
</dbReference>
<comment type="catalytic activity">
    <reaction evidence="9">
        <text>L-lysyl-[histone] + acetyl-CoA = N(6)-acetyl-L-lysyl-[histone] + CoA + H(+)</text>
        <dbReference type="Rhea" id="RHEA:21992"/>
        <dbReference type="Rhea" id="RHEA-COMP:9845"/>
        <dbReference type="Rhea" id="RHEA-COMP:11338"/>
        <dbReference type="ChEBI" id="CHEBI:15378"/>
        <dbReference type="ChEBI" id="CHEBI:29969"/>
        <dbReference type="ChEBI" id="CHEBI:57287"/>
        <dbReference type="ChEBI" id="CHEBI:57288"/>
        <dbReference type="ChEBI" id="CHEBI:61930"/>
        <dbReference type="EC" id="2.3.1.48"/>
    </reaction>
    <physiologicalReaction direction="left-to-right" evidence="9">
        <dbReference type="Rhea" id="RHEA:21993"/>
    </physiologicalReaction>
</comment>
<dbReference type="PANTHER" id="PTHR31571:SF2">
    <property type="entry name" value="HISTONE ACETYLTRANSFERASE RTT109"/>
    <property type="match status" value="1"/>
</dbReference>
<sequence>MTLKGDLNAALPTGFHANVRYVRSRPKACEPLFSALPGERPEKTRVANHFLAVSITPDTVTSTRPRTSSRQSRDVISFAIEVSVYTTQALTTIFVSKVDSTAHTSKVKPSPVKATVTTLLQWLADKELRRHPQRKVVISLFARAQAQYLFPGSADSKSKHVLDDRQLIKWWARVLDPIMPTSGCSRLQYQGYLTVPGFAKNELRSFMPAPPISSPDTAPRWRPEHPLMELARTRSLPEHAPPRCLLPRFEDDPKARYMTDLDDEIGVAQNAEVTISPSKRKSGRWNSVRSLDQFWEMMAFRQECSSGRAVGFLWLVISPKGGYEQGTSGSQNDSQMTIFDSQETTYSQDSMPPTSYSQPTSKAATQQDGSPKKRRRKPLTGRIIPRQPRLKKAEASSLSSSSIQDGEGLVVSKDSYDKVIHTLLQLDFANLDISVKSTAKWIKEVIGIAGCGDFSFAVEGTATAALPTTASHVNGGAVNDLGSTIRKKRKATDAAGPEAKQEDVPAVNILSTSMVRKKPKATAS</sequence>
<dbReference type="OMA" id="DQLWVGQ"/>
<keyword evidence="8" id="KW-0539">Nucleus</keyword>
<evidence type="ECO:0000256" key="9">
    <source>
        <dbReference type="ARBA" id="ARBA00048940"/>
    </source>
</evidence>
<dbReference type="OrthoDB" id="3361892at2759"/>
<reference evidence="11 12" key="2">
    <citation type="journal article" date="2012" name="PLoS Pathog.">
        <title>Diverse lifestyles and strategies of plant pathogenesis encoded in the genomes of eighteen Dothideomycetes fungi.</title>
        <authorList>
            <person name="Ohm R.A."/>
            <person name="Feau N."/>
            <person name="Henrissat B."/>
            <person name="Schoch C.L."/>
            <person name="Horwitz B.A."/>
            <person name="Barry K.W."/>
            <person name="Condon B.J."/>
            <person name="Copeland A.C."/>
            <person name="Dhillon B."/>
            <person name="Glaser F."/>
            <person name="Hesse C.N."/>
            <person name="Kosti I."/>
            <person name="LaButti K."/>
            <person name="Lindquist E.A."/>
            <person name="Lucas S."/>
            <person name="Salamov A.A."/>
            <person name="Bradshaw R.E."/>
            <person name="Ciuffetti L."/>
            <person name="Hamelin R.C."/>
            <person name="Kema G.H.J."/>
            <person name="Lawrence C."/>
            <person name="Scott J.A."/>
            <person name="Spatafora J.W."/>
            <person name="Turgeon B.G."/>
            <person name="de Wit P.J.G.M."/>
            <person name="Zhong S."/>
            <person name="Goodwin S.B."/>
            <person name="Grigoriev I.V."/>
        </authorList>
    </citation>
    <scope>NUCLEOTIDE SEQUENCE [LARGE SCALE GENOMIC DNA]</scope>
    <source>
        <strain evidence="12">NZE10 / CBS 128990</strain>
    </source>
</reference>
<evidence type="ECO:0000256" key="2">
    <source>
        <dbReference type="ARBA" id="ARBA00013184"/>
    </source>
</evidence>
<dbReference type="InterPro" id="IPR013178">
    <property type="entry name" value="Histone_AcTrfase_Rtt109/CBP"/>
</dbReference>
<comment type="subcellular location">
    <subcellularLocation>
        <location evidence="1">Nucleus</location>
    </subcellularLocation>
</comment>
<evidence type="ECO:0000256" key="7">
    <source>
        <dbReference type="ARBA" id="ARBA00023163"/>
    </source>
</evidence>
<dbReference type="STRING" id="675120.M2YNR5"/>
<dbReference type="GO" id="GO:0006974">
    <property type="term" value="P:DNA damage response"/>
    <property type="evidence" value="ECO:0007669"/>
    <property type="project" value="UniProtKB-KW"/>
</dbReference>
<dbReference type="AlphaFoldDB" id="M2YNR5"/>
<dbReference type="EMBL" id="KB446540">
    <property type="protein sequence ID" value="EME43675.1"/>
    <property type="molecule type" value="Genomic_DNA"/>
</dbReference>
<gene>
    <name evidence="11" type="ORF">DOTSEDRAFT_174642</name>
</gene>
<name>M2YNR5_DOTSN</name>
<dbReference type="Pfam" id="PF08214">
    <property type="entry name" value="HAT_KAT11"/>
    <property type="match status" value="1"/>
</dbReference>
<keyword evidence="7" id="KW-0804">Transcription</keyword>
<dbReference type="PROSITE" id="PS51728">
    <property type="entry name" value="RTT109_HAT"/>
    <property type="match status" value="1"/>
</dbReference>
<dbReference type="HOGENOM" id="CLU_511984_0_0_1"/>
<dbReference type="PANTHER" id="PTHR31571">
    <property type="entry name" value="ALTERED INHERITANCE OF MITOCHONDRIA PROTEIN 6"/>
    <property type="match status" value="1"/>
</dbReference>
<evidence type="ECO:0000256" key="8">
    <source>
        <dbReference type="ARBA" id="ARBA00023242"/>
    </source>
</evidence>
<dbReference type="GO" id="GO:0032931">
    <property type="term" value="F:histone H3K56 acetyltransferase activity"/>
    <property type="evidence" value="ECO:0007669"/>
    <property type="project" value="TreeGrafter"/>
</dbReference>
<evidence type="ECO:0000256" key="1">
    <source>
        <dbReference type="ARBA" id="ARBA00004123"/>
    </source>
</evidence>
<evidence type="ECO:0000313" key="11">
    <source>
        <dbReference type="EMBL" id="EME43675.1"/>
    </source>
</evidence>
<dbReference type="eggNOG" id="KOG4534">
    <property type="taxonomic scope" value="Eukaryota"/>
</dbReference>
<keyword evidence="6" id="KW-0805">Transcription regulation</keyword>
<keyword evidence="4" id="KW-0227">DNA damage</keyword>
<evidence type="ECO:0000256" key="4">
    <source>
        <dbReference type="ARBA" id="ARBA00022763"/>
    </source>
</evidence>
<evidence type="ECO:0000256" key="3">
    <source>
        <dbReference type="ARBA" id="ARBA00022679"/>
    </source>
</evidence>
<dbReference type="EC" id="2.3.1.48" evidence="2"/>
<feature type="region of interest" description="Disordered" evidence="10">
    <location>
        <begin position="343"/>
        <end position="399"/>
    </location>
</feature>
<accession>M2YNR5</accession>
<dbReference type="SMART" id="SM01250">
    <property type="entry name" value="KAT11"/>
    <property type="match status" value="1"/>
</dbReference>
<dbReference type="GO" id="GO:0006355">
    <property type="term" value="P:regulation of DNA-templated transcription"/>
    <property type="evidence" value="ECO:0007669"/>
    <property type="project" value="InterPro"/>
</dbReference>
<keyword evidence="12" id="KW-1185">Reference proteome</keyword>
<evidence type="ECO:0000256" key="6">
    <source>
        <dbReference type="ARBA" id="ARBA00023015"/>
    </source>
</evidence>
<evidence type="ECO:0000256" key="5">
    <source>
        <dbReference type="ARBA" id="ARBA00022990"/>
    </source>
</evidence>
<proteinExistence type="predicted"/>
<dbReference type="InterPro" id="IPR016849">
    <property type="entry name" value="Rtt109"/>
</dbReference>